<keyword evidence="4" id="KW-0804">Transcription</keyword>
<dbReference type="SUPFAM" id="SSF55021">
    <property type="entry name" value="ACT-like"/>
    <property type="match status" value="1"/>
</dbReference>
<organism evidence="7 8">
    <name type="scientific">Natronocalculus amylovorans</name>
    <dbReference type="NCBI Taxonomy" id="2917812"/>
    <lineage>
        <taxon>Archaea</taxon>
        <taxon>Methanobacteriati</taxon>
        <taxon>Methanobacteriota</taxon>
        <taxon>Stenosarchaea group</taxon>
        <taxon>Halobacteria</taxon>
        <taxon>Halobacteriales</taxon>
        <taxon>Haloferacaceae</taxon>
        <taxon>Natronocalculus</taxon>
    </lineage>
</organism>
<evidence type="ECO:0000256" key="3">
    <source>
        <dbReference type="ARBA" id="ARBA00023125"/>
    </source>
</evidence>
<evidence type="ECO:0000256" key="4">
    <source>
        <dbReference type="ARBA" id="ARBA00023163"/>
    </source>
</evidence>
<protein>
    <submittedName>
        <fullName evidence="7">CopG family ribbon-helix-helix protein</fullName>
    </submittedName>
</protein>
<keyword evidence="8" id="KW-1185">Reference proteome</keyword>
<comment type="caution">
    <text evidence="7">The sequence shown here is derived from an EMBL/GenBank/DDBJ whole genome shotgun (WGS) entry which is preliminary data.</text>
</comment>
<keyword evidence="3" id="KW-0238">DNA-binding</keyword>
<dbReference type="Gene3D" id="1.10.1220.10">
    <property type="entry name" value="Met repressor-like"/>
    <property type="match status" value="1"/>
</dbReference>
<comment type="similarity">
    <text evidence="1">Belongs to the transcriptional regulatory CopG/NikR family.</text>
</comment>
<dbReference type="PANTHER" id="PTHR34719">
    <property type="entry name" value="NICKEL-RESPONSIVE REGULATOR"/>
    <property type="match status" value="1"/>
</dbReference>
<gene>
    <name evidence="7" type="ORF">AArcSt2_04715</name>
</gene>
<dbReference type="InterPro" id="IPR014864">
    <property type="entry name" value="TF_NikR_Ni-bd_C"/>
</dbReference>
<dbReference type="Pfam" id="PF08753">
    <property type="entry name" value="NikR_C"/>
    <property type="match status" value="1"/>
</dbReference>
<proteinExistence type="inferred from homology"/>
<evidence type="ECO:0000259" key="6">
    <source>
        <dbReference type="Pfam" id="PF08753"/>
    </source>
</evidence>
<dbReference type="Gene3D" id="3.30.70.1150">
    <property type="entry name" value="ACT-like. Chain A, domain 2"/>
    <property type="match status" value="1"/>
</dbReference>
<evidence type="ECO:0000313" key="8">
    <source>
        <dbReference type="Proteomes" id="UP001203207"/>
    </source>
</evidence>
<dbReference type="InterPro" id="IPR010985">
    <property type="entry name" value="Ribbon_hlx_hlx"/>
</dbReference>
<dbReference type="InterPro" id="IPR045865">
    <property type="entry name" value="ACT-like_dom_sf"/>
</dbReference>
<dbReference type="InterPro" id="IPR013321">
    <property type="entry name" value="Arc_rbn_hlx_hlx"/>
</dbReference>
<evidence type="ECO:0000313" key="7">
    <source>
        <dbReference type="EMBL" id="MCL9816241.1"/>
    </source>
</evidence>
<dbReference type="GO" id="GO:0003677">
    <property type="term" value="F:DNA binding"/>
    <property type="evidence" value="ECO:0007669"/>
    <property type="project" value="UniProtKB-KW"/>
</dbReference>
<evidence type="ECO:0000259" key="5">
    <source>
        <dbReference type="Pfam" id="PF01402"/>
    </source>
</evidence>
<dbReference type="RefSeq" id="WP_250583266.1">
    <property type="nucleotide sequence ID" value="NZ_JAKRVX010000002.1"/>
</dbReference>
<dbReference type="PANTHER" id="PTHR34719:SF3">
    <property type="entry name" value="NICKEL-RESPONSIVE REGULATOR-RELATED"/>
    <property type="match status" value="1"/>
</dbReference>
<sequence>MAVVSVSMPDNLLEAVDTYAEQQGYSGRSEIIRAGVRSVLSDSPSARNSEVRLVTIVALFEYGDAKVERQIASTCHRYPELVIADTHGHIDGCCFELIAVYGSGDDRAHFIQQLRSISGMLAVERAATGVTGSIALSTALGVDTNSG</sequence>
<dbReference type="InterPro" id="IPR002145">
    <property type="entry name" value="CopG"/>
</dbReference>
<keyword evidence="2" id="KW-0805">Transcription regulation</keyword>
<reference evidence="7" key="2">
    <citation type="submission" date="2022-02" db="EMBL/GenBank/DDBJ databases">
        <authorList>
            <person name="Elcheninov A.G."/>
            <person name="Sorokin D.Y."/>
            <person name="Kublanov I.V."/>
        </authorList>
    </citation>
    <scope>NUCLEOTIDE SEQUENCE</scope>
    <source>
        <strain evidence="7">AArc-St2</strain>
    </source>
</reference>
<dbReference type="InterPro" id="IPR050192">
    <property type="entry name" value="CopG/NikR_regulator"/>
</dbReference>
<evidence type="ECO:0000256" key="2">
    <source>
        <dbReference type="ARBA" id="ARBA00023015"/>
    </source>
</evidence>
<dbReference type="AlphaFoldDB" id="A0AAE3FVZ1"/>
<feature type="domain" description="Ribbon-helix-helix protein CopG" evidence="5">
    <location>
        <begin position="3"/>
        <end position="34"/>
    </location>
</feature>
<dbReference type="CDD" id="cd22231">
    <property type="entry name" value="RHH_NikR_HicB-like"/>
    <property type="match status" value="1"/>
</dbReference>
<dbReference type="InterPro" id="IPR027271">
    <property type="entry name" value="Acetolactate_synth/TF_NikR_C"/>
</dbReference>
<evidence type="ECO:0000256" key="1">
    <source>
        <dbReference type="ARBA" id="ARBA00008478"/>
    </source>
</evidence>
<dbReference type="SUPFAM" id="SSF47598">
    <property type="entry name" value="Ribbon-helix-helix"/>
    <property type="match status" value="1"/>
</dbReference>
<reference evidence="7" key="1">
    <citation type="journal article" date="2022" name="Syst. Appl. Microbiol.">
        <title>Natronocalculus amylovorans gen. nov., sp. nov., and Natranaeroarchaeum aerophilus sp. nov., dominant culturable amylolytic natronoarchaea from hypersaline soda lakes in southwestern Siberia.</title>
        <authorList>
            <person name="Sorokin D.Y."/>
            <person name="Elcheninov A.G."/>
            <person name="Khizhniak T.V."/>
            <person name="Koenen M."/>
            <person name="Bale N.J."/>
            <person name="Damste J.S.S."/>
            <person name="Kublanov I.V."/>
        </authorList>
    </citation>
    <scope>NUCLEOTIDE SEQUENCE</scope>
    <source>
        <strain evidence="7">AArc-St2</strain>
    </source>
</reference>
<accession>A0AAE3FVZ1</accession>
<feature type="domain" description="Transcription factor NikR nickel binding C-terminal" evidence="6">
    <location>
        <begin position="55"/>
        <end position="123"/>
    </location>
</feature>
<dbReference type="EMBL" id="JAKRVX010000002">
    <property type="protein sequence ID" value="MCL9816241.1"/>
    <property type="molecule type" value="Genomic_DNA"/>
</dbReference>
<dbReference type="Pfam" id="PF01402">
    <property type="entry name" value="RHH_1"/>
    <property type="match status" value="1"/>
</dbReference>
<dbReference type="GO" id="GO:0006355">
    <property type="term" value="P:regulation of DNA-templated transcription"/>
    <property type="evidence" value="ECO:0007669"/>
    <property type="project" value="InterPro"/>
</dbReference>
<name>A0AAE3FVZ1_9EURY</name>
<dbReference type="Proteomes" id="UP001203207">
    <property type="component" value="Unassembled WGS sequence"/>
</dbReference>